<evidence type="ECO:0000256" key="1">
    <source>
        <dbReference type="SAM" id="Phobius"/>
    </source>
</evidence>
<evidence type="ECO:0000313" key="2">
    <source>
        <dbReference type="EMBL" id="KAK0066887.1"/>
    </source>
</evidence>
<protein>
    <submittedName>
        <fullName evidence="2">Uncharacterized protein</fullName>
    </submittedName>
</protein>
<feature type="transmembrane region" description="Helical" evidence="1">
    <location>
        <begin position="252"/>
        <end position="275"/>
    </location>
</feature>
<dbReference type="EMBL" id="JASAOG010000009">
    <property type="protein sequence ID" value="KAK0066887.1"/>
    <property type="molecule type" value="Genomic_DNA"/>
</dbReference>
<evidence type="ECO:0000313" key="3">
    <source>
        <dbReference type="Proteomes" id="UP001233172"/>
    </source>
</evidence>
<keyword evidence="1" id="KW-0812">Transmembrane</keyword>
<name>A0AAD8FJ49_BIOPF</name>
<reference evidence="2" key="2">
    <citation type="submission" date="2023-04" db="EMBL/GenBank/DDBJ databases">
        <authorList>
            <person name="Bu L."/>
            <person name="Lu L."/>
            <person name="Laidemitt M.R."/>
            <person name="Zhang S.M."/>
            <person name="Mutuku M."/>
            <person name="Mkoji G."/>
            <person name="Steinauer M."/>
            <person name="Loker E.S."/>
        </authorList>
    </citation>
    <scope>NUCLEOTIDE SEQUENCE</scope>
    <source>
        <strain evidence="2">KasaAsao</strain>
        <tissue evidence="2">Whole Snail</tissue>
    </source>
</reference>
<dbReference type="AlphaFoldDB" id="A0AAD8FJ49"/>
<keyword evidence="1" id="KW-0472">Membrane</keyword>
<sequence length="325" mass="37332">MICFHIYSGKKNTVTVTIFNYSLHSYTNCTSHCIHGEDDVLFQSKIHIDTFDESIDKIKYETRATGGDYKPLCYIDLQKCSGYKHSQCYCKKTDQNNVFSVVINVTATVSYSEAKIRATRAHPKSTIVYSNIETFPKIYDPSSIEPLFFIENHLFNSTNNFVIVNEAHCAIAVKMKDDNIGLPYLLHIIDVSTGKEKKVKDKPLLMSTHVTNTKNFTLHWEFCDSMKFRRTFSCMLHPLERTYEFTSDHCPYSYYLLVAFIIISVVLICCIILLISKPLKKCVKKQLTRLRDNNRTYGSSINCSGILKEKKDLCISNKLTAPEQI</sequence>
<comment type="caution">
    <text evidence="2">The sequence shown here is derived from an EMBL/GenBank/DDBJ whole genome shotgun (WGS) entry which is preliminary data.</text>
</comment>
<accession>A0AAD8FJ49</accession>
<proteinExistence type="predicted"/>
<keyword evidence="1" id="KW-1133">Transmembrane helix</keyword>
<dbReference type="Proteomes" id="UP001233172">
    <property type="component" value="Unassembled WGS sequence"/>
</dbReference>
<reference evidence="2" key="1">
    <citation type="journal article" date="2023" name="PLoS Negl. Trop. Dis.">
        <title>A genome sequence for Biomphalaria pfeifferi, the major vector snail for the human-infecting parasite Schistosoma mansoni.</title>
        <authorList>
            <person name="Bu L."/>
            <person name="Lu L."/>
            <person name="Laidemitt M.R."/>
            <person name="Zhang S.M."/>
            <person name="Mutuku M."/>
            <person name="Mkoji G."/>
            <person name="Steinauer M."/>
            <person name="Loker E.S."/>
        </authorList>
    </citation>
    <scope>NUCLEOTIDE SEQUENCE</scope>
    <source>
        <strain evidence="2">KasaAsao</strain>
    </source>
</reference>
<gene>
    <name evidence="2" type="ORF">Bpfe_003622</name>
</gene>
<organism evidence="2 3">
    <name type="scientific">Biomphalaria pfeifferi</name>
    <name type="common">Bloodfluke planorb</name>
    <name type="synonym">Freshwater snail</name>
    <dbReference type="NCBI Taxonomy" id="112525"/>
    <lineage>
        <taxon>Eukaryota</taxon>
        <taxon>Metazoa</taxon>
        <taxon>Spiralia</taxon>
        <taxon>Lophotrochozoa</taxon>
        <taxon>Mollusca</taxon>
        <taxon>Gastropoda</taxon>
        <taxon>Heterobranchia</taxon>
        <taxon>Euthyneura</taxon>
        <taxon>Panpulmonata</taxon>
        <taxon>Hygrophila</taxon>
        <taxon>Lymnaeoidea</taxon>
        <taxon>Planorbidae</taxon>
        <taxon>Biomphalaria</taxon>
    </lineage>
</organism>
<keyword evidence="3" id="KW-1185">Reference proteome</keyword>